<organism evidence="1 2">
    <name type="scientific">Halostagnicola kamekurae</name>
    <dbReference type="NCBI Taxonomy" id="619731"/>
    <lineage>
        <taxon>Archaea</taxon>
        <taxon>Methanobacteriati</taxon>
        <taxon>Methanobacteriota</taxon>
        <taxon>Stenosarchaea group</taxon>
        <taxon>Halobacteria</taxon>
        <taxon>Halobacteriales</taxon>
        <taxon>Natrialbaceae</taxon>
        <taxon>Halostagnicola</taxon>
    </lineage>
</organism>
<dbReference type="EMBL" id="FOZS01000003">
    <property type="protein sequence ID" value="SFS93167.1"/>
    <property type="molecule type" value="Genomic_DNA"/>
</dbReference>
<keyword evidence="2" id="KW-1185">Reference proteome</keyword>
<evidence type="ECO:0000313" key="2">
    <source>
        <dbReference type="Proteomes" id="UP000199199"/>
    </source>
</evidence>
<name>A0A1I6TVZ9_9EURY</name>
<accession>A0A1I6TVZ9</accession>
<evidence type="ECO:0000313" key="1">
    <source>
        <dbReference type="EMBL" id="SFS93167.1"/>
    </source>
</evidence>
<sequence length="63" mass="7292">MYSVIVTERIAWFVDTATWPHSSDYDAMNDRQFRRTEALCGPAHEWLFGDRTLAVVWCVVALS</sequence>
<proteinExistence type="predicted"/>
<protein>
    <submittedName>
        <fullName evidence="1">Uncharacterized protein</fullName>
    </submittedName>
</protein>
<dbReference type="AlphaFoldDB" id="A0A1I6TVZ9"/>
<reference evidence="2" key="1">
    <citation type="submission" date="2016-10" db="EMBL/GenBank/DDBJ databases">
        <authorList>
            <person name="Varghese N."/>
            <person name="Submissions S."/>
        </authorList>
    </citation>
    <scope>NUCLEOTIDE SEQUENCE [LARGE SCALE GENOMIC DNA]</scope>
    <source>
        <strain evidence="2">DSM 22427</strain>
    </source>
</reference>
<dbReference type="Proteomes" id="UP000199199">
    <property type="component" value="Unassembled WGS sequence"/>
</dbReference>
<gene>
    <name evidence="1" type="ORF">SAMN04488556_3471</name>
</gene>